<dbReference type="Proteomes" id="UP000499080">
    <property type="component" value="Unassembled WGS sequence"/>
</dbReference>
<name>A0A4Y2E7L7_ARAVE</name>
<dbReference type="EMBL" id="BGPR01000516">
    <property type="protein sequence ID" value="GBM24326.1"/>
    <property type="molecule type" value="Genomic_DNA"/>
</dbReference>
<comment type="caution">
    <text evidence="1">The sequence shown here is derived from an EMBL/GenBank/DDBJ whole genome shotgun (WGS) entry which is preliminary data.</text>
</comment>
<evidence type="ECO:0000313" key="2">
    <source>
        <dbReference type="Proteomes" id="UP000499080"/>
    </source>
</evidence>
<gene>
    <name evidence="1" type="ORF">AVEN_202315_1</name>
</gene>
<protein>
    <submittedName>
        <fullName evidence="1">Uncharacterized protein</fullName>
    </submittedName>
</protein>
<accession>A0A4Y2E7L7</accession>
<sequence length="127" mass="14679">MALYTKHHLSTYYDDLANNQVSLTHLANHVGRRKRYNFRSTSESLTDIPSATRKSCYIDGSVEGRQNLCHLYESEANTAALSATRVCDRYLLHPKQNPRNKHILQKSLAFALNVSLKEYKVLQIWRI</sequence>
<organism evidence="1 2">
    <name type="scientific">Araneus ventricosus</name>
    <name type="common">Orbweaver spider</name>
    <name type="synonym">Epeira ventricosa</name>
    <dbReference type="NCBI Taxonomy" id="182803"/>
    <lineage>
        <taxon>Eukaryota</taxon>
        <taxon>Metazoa</taxon>
        <taxon>Ecdysozoa</taxon>
        <taxon>Arthropoda</taxon>
        <taxon>Chelicerata</taxon>
        <taxon>Arachnida</taxon>
        <taxon>Araneae</taxon>
        <taxon>Araneomorphae</taxon>
        <taxon>Entelegynae</taxon>
        <taxon>Araneoidea</taxon>
        <taxon>Araneidae</taxon>
        <taxon>Araneus</taxon>
    </lineage>
</organism>
<evidence type="ECO:0000313" key="1">
    <source>
        <dbReference type="EMBL" id="GBM24326.1"/>
    </source>
</evidence>
<proteinExistence type="predicted"/>
<dbReference type="AlphaFoldDB" id="A0A4Y2E7L7"/>
<reference evidence="1 2" key="1">
    <citation type="journal article" date="2019" name="Sci. Rep.">
        <title>Orb-weaving spider Araneus ventricosus genome elucidates the spidroin gene catalogue.</title>
        <authorList>
            <person name="Kono N."/>
            <person name="Nakamura H."/>
            <person name="Ohtoshi R."/>
            <person name="Moran D.A.P."/>
            <person name="Shinohara A."/>
            <person name="Yoshida Y."/>
            <person name="Fujiwara M."/>
            <person name="Mori M."/>
            <person name="Tomita M."/>
            <person name="Arakawa K."/>
        </authorList>
    </citation>
    <scope>NUCLEOTIDE SEQUENCE [LARGE SCALE GENOMIC DNA]</scope>
</reference>
<keyword evidence="2" id="KW-1185">Reference proteome</keyword>